<dbReference type="GO" id="GO:0016829">
    <property type="term" value="F:lyase activity"/>
    <property type="evidence" value="ECO:0007669"/>
    <property type="project" value="UniProtKB-KW"/>
</dbReference>
<evidence type="ECO:0000313" key="2">
    <source>
        <dbReference type="Proteomes" id="UP001642464"/>
    </source>
</evidence>
<name>A0ABP0MV69_9DINO</name>
<reference evidence="1 2" key="1">
    <citation type="submission" date="2024-02" db="EMBL/GenBank/DDBJ databases">
        <authorList>
            <person name="Chen Y."/>
            <person name="Shah S."/>
            <person name="Dougan E. K."/>
            <person name="Thang M."/>
            <person name="Chan C."/>
        </authorList>
    </citation>
    <scope>NUCLEOTIDE SEQUENCE [LARGE SCALE GENOMIC DNA]</scope>
</reference>
<evidence type="ECO:0000313" key="1">
    <source>
        <dbReference type="EMBL" id="CAK9053930.1"/>
    </source>
</evidence>
<sequence length="96" mass="10895">MLGHPDPFPGQTRKKHSSIRAILLECTELPPYADALRLETKLPVFDAITNADFFISARKDNPRFGFNNWQLGWDGLQDNYEFGSNLSARRASKLLS</sequence>
<dbReference type="Proteomes" id="UP001642464">
    <property type="component" value="Unassembled WGS sequence"/>
</dbReference>
<comment type="caution">
    <text evidence="1">The sequence shown here is derived from an EMBL/GenBank/DDBJ whole genome shotgun (WGS) entry which is preliminary data.</text>
</comment>
<proteinExistence type="predicted"/>
<dbReference type="EMBL" id="CAXAMM010023625">
    <property type="protein sequence ID" value="CAK9053930.1"/>
    <property type="molecule type" value="Genomic_DNA"/>
</dbReference>
<gene>
    <name evidence="1" type="ORF">SCF082_LOCUS29338</name>
</gene>
<protein>
    <submittedName>
        <fullName evidence="1">Dimethylsulfonioproprionate lyase 7 (DMSP lyase 7) (Dimethylpropiothetin dethiomethylase 7)</fullName>
    </submittedName>
</protein>
<keyword evidence="1" id="KW-0456">Lyase</keyword>
<accession>A0ABP0MV69</accession>
<keyword evidence="2" id="KW-1185">Reference proteome</keyword>
<organism evidence="1 2">
    <name type="scientific">Durusdinium trenchii</name>
    <dbReference type="NCBI Taxonomy" id="1381693"/>
    <lineage>
        <taxon>Eukaryota</taxon>
        <taxon>Sar</taxon>
        <taxon>Alveolata</taxon>
        <taxon>Dinophyceae</taxon>
        <taxon>Suessiales</taxon>
        <taxon>Symbiodiniaceae</taxon>
        <taxon>Durusdinium</taxon>
    </lineage>
</organism>